<evidence type="ECO:0000259" key="5">
    <source>
        <dbReference type="Pfam" id="PF05843"/>
    </source>
</evidence>
<dbReference type="PANTHER" id="PTHR19980">
    <property type="entry name" value="RNA CLEAVAGE STIMULATION FACTOR"/>
    <property type="match status" value="1"/>
</dbReference>
<dbReference type="SUPFAM" id="SSF48452">
    <property type="entry name" value="TPR-like"/>
    <property type="match status" value="2"/>
</dbReference>
<organism evidence="6 7">
    <name type="scientific">Sphaerobolus stellatus (strain SS14)</name>
    <dbReference type="NCBI Taxonomy" id="990650"/>
    <lineage>
        <taxon>Eukaryota</taxon>
        <taxon>Fungi</taxon>
        <taxon>Dikarya</taxon>
        <taxon>Basidiomycota</taxon>
        <taxon>Agaricomycotina</taxon>
        <taxon>Agaricomycetes</taxon>
        <taxon>Phallomycetidae</taxon>
        <taxon>Geastrales</taxon>
        <taxon>Sphaerobolaceae</taxon>
        <taxon>Sphaerobolus</taxon>
    </lineage>
</organism>
<protein>
    <recommendedName>
        <fullName evidence="3">mRNA 3'-end-processing protein RNA14</fullName>
    </recommendedName>
</protein>
<feature type="compositionally biased region" description="Polar residues" evidence="4">
    <location>
        <begin position="600"/>
        <end position="634"/>
    </location>
</feature>
<gene>
    <name evidence="6" type="ORF">M422DRAFT_183517</name>
</gene>
<dbReference type="InterPro" id="IPR045243">
    <property type="entry name" value="Rna14-like"/>
</dbReference>
<dbReference type="HOGENOM" id="CLU_007630_0_0_1"/>
<dbReference type="GO" id="GO:0003729">
    <property type="term" value="F:mRNA binding"/>
    <property type="evidence" value="ECO:0007669"/>
    <property type="project" value="TreeGrafter"/>
</dbReference>
<dbReference type="GO" id="GO:0005737">
    <property type="term" value="C:cytoplasm"/>
    <property type="evidence" value="ECO:0007669"/>
    <property type="project" value="UniProtKB-SubCell"/>
</dbReference>
<evidence type="ECO:0000313" key="7">
    <source>
        <dbReference type="Proteomes" id="UP000054279"/>
    </source>
</evidence>
<comment type="subcellular location">
    <subcellularLocation>
        <location evidence="3">Nucleus</location>
    </subcellularLocation>
    <subcellularLocation>
        <location evidence="3">Cytoplasm</location>
    </subcellularLocation>
    <text evidence="3">Nucleus and/or cytoplasm.</text>
</comment>
<keyword evidence="3" id="KW-0507">mRNA processing</keyword>
<name>A0A0C9TSD0_SPHS4</name>
<evidence type="ECO:0000256" key="4">
    <source>
        <dbReference type="SAM" id="MobiDB-lite"/>
    </source>
</evidence>
<accession>A0A0C9TSD0</accession>
<dbReference type="AlphaFoldDB" id="A0A0C9TSD0"/>
<dbReference type="EMBL" id="KN837216">
    <property type="protein sequence ID" value="KIJ33188.1"/>
    <property type="molecule type" value="Genomic_DNA"/>
</dbReference>
<feature type="compositionally biased region" description="Basic and acidic residues" evidence="4">
    <location>
        <begin position="717"/>
        <end position="727"/>
    </location>
</feature>
<comment type="function">
    <text evidence="3">Component of the cleavage factor IA (CFIA) complex, which is involved in the endonucleolytic cleavage during polyadenylation-dependent pre-mRNA 3'-end formation.</text>
</comment>
<dbReference type="GO" id="GO:0180010">
    <property type="term" value="P:co-transcriptional mRNA 3'-end processing, cleavage and polyadenylation pathway"/>
    <property type="evidence" value="ECO:0007669"/>
    <property type="project" value="UniProtKB-UniRule"/>
</dbReference>
<feature type="domain" description="Suppressor of forked" evidence="5">
    <location>
        <begin position="37"/>
        <end position="592"/>
    </location>
</feature>
<reference evidence="6 7" key="1">
    <citation type="submission" date="2014-06" db="EMBL/GenBank/DDBJ databases">
        <title>Evolutionary Origins and Diversification of the Mycorrhizal Mutualists.</title>
        <authorList>
            <consortium name="DOE Joint Genome Institute"/>
            <consortium name="Mycorrhizal Genomics Consortium"/>
            <person name="Kohler A."/>
            <person name="Kuo A."/>
            <person name="Nagy L.G."/>
            <person name="Floudas D."/>
            <person name="Copeland A."/>
            <person name="Barry K.W."/>
            <person name="Cichocki N."/>
            <person name="Veneault-Fourrey C."/>
            <person name="LaButti K."/>
            <person name="Lindquist E.A."/>
            <person name="Lipzen A."/>
            <person name="Lundell T."/>
            <person name="Morin E."/>
            <person name="Murat C."/>
            <person name="Riley R."/>
            <person name="Ohm R."/>
            <person name="Sun H."/>
            <person name="Tunlid A."/>
            <person name="Henrissat B."/>
            <person name="Grigoriev I.V."/>
            <person name="Hibbett D.S."/>
            <person name="Martin F."/>
        </authorList>
    </citation>
    <scope>NUCLEOTIDE SEQUENCE [LARGE SCALE GENOMIC DNA]</scope>
    <source>
        <strain evidence="6 7">SS14</strain>
    </source>
</reference>
<dbReference type="PANTHER" id="PTHR19980:SF0">
    <property type="entry name" value="CLEAVAGE STIMULATION FACTOR SUBUNIT 3"/>
    <property type="match status" value="1"/>
</dbReference>
<dbReference type="InterPro" id="IPR011990">
    <property type="entry name" value="TPR-like_helical_dom_sf"/>
</dbReference>
<feature type="region of interest" description="Disordered" evidence="4">
    <location>
        <begin position="1"/>
        <end position="28"/>
    </location>
</feature>
<feature type="region of interest" description="Disordered" evidence="4">
    <location>
        <begin position="804"/>
        <end position="833"/>
    </location>
</feature>
<keyword evidence="3" id="KW-0963">Cytoplasm</keyword>
<dbReference type="Pfam" id="PF05843">
    <property type="entry name" value="Suf"/>
    <property type="match status" value="1"/>
</dbReference>
<evidence type="ECO:0000256" key="1">
    <source>
        <dbReference type="ARBA" id="ARBA00022737"/>
    </source>
</evidence>
<keyword evidence="1" id="KW-0677">Repeat</keyword>
<feature type="compositionally biased region" description="Gly residues" evidence="4">
    <location>
        <begin position="821"/>
        <end position="833"/>
    </location>
</feature>
<dbReference type="Proteomes" id="UP000054279">
    <property type="component" value="Unassembled WGS sequence"/>
</dbReference>
<dbReference type="Gene3D" id="1.25.40.1040">
    <property type="match status" value="1"/>
</dbReference>
<feature type="compositionally biased region" description="Basic and acidic residues" evidence="4">
    <location>
        <begin position="668"/>
        <end position="689"/>
    </location>
</feature>
<feature type="region of interest" description="Disordered" evidence="4">
    <location>
        <begin position="769"/>
        <end position="792"/>
    </location>
</feature>
<evidence type="ECO:0000256" key="2">
    <source>
        <dbReference type="ARBA" id="ARBA00023242"/>
    </source>
</evidence>
<feature type="region of interest" description="Disordered" evidence="4">
    <location>
        <begin position="599"/>
        <end position="727"/>
    </location>
</feature>
<dbReference type="InterPro" id="IPR008847">
    <property type="entry name" value="Suf"/>
</dbReference>
<feature type="compositionally biased region" description="Polar residues" evidence="4">
    <location>
        <begin position="1"/>
        <end position="12"/>
    </location>
</feature>
<dbReference type="InterPro" id="IPR003107">
    <property type="entry name" value="HAT"/>
</dbReference>
<proteinExistence type="predicted"/>
<dbReference type="GO" id="GO:0005634">
    <property type="term" value="C:nucleus"/>
    <property type="evidence" value="ECO:0007669"/>
    <property type="project" value="UniProtKB-SubCell"/>
</dbReference>
<sequence length="833" mass="94902">MYVAEQQQQQAPSEDIKEEQQEATIETETPTPLSEFEAMQAHLTENRHDASAWNKFIDLAEESGDLEKIKQAYESLLQAYPNTAEAQIAYLEHYMHPGLFPTAEALFNRFLRPSPSVQLWKFYLSYVRRMNSDPSTREMVSKAYDFALLYIGQDKDSGEIWKEYLDFVKSGETHNTWEEQQKMDALRRIYQRAVQIPLEILEQLWSEYNAFEIGLNKLTARKFIQDMNNSYMTAKEALKQLRMHLGILFPPPPNFASSERKPFYLPEPTSPNNDIQRSLAKSWRTYLQWEEKNPLDIEDKVTFNARMLQTYKKAVIRMRFNPETWFMAYSWTEKHGKAEDAVNFLKSGLEANPASFVLNFAYAEHLENAKNYVEVHNVFNKFIEVLHGEIEKVEKTVVSNPVASNGSLQSTSSSGSIMTPQKELATRRRELGIAWIAYMRFARRAEGLKPARTVFGKARKDKWISWEVYEAAASMEYHFTKATDVATRIYETGMKQFGEDAEYVHKYLKFLISINDENNARALFERVIGSFTPEKARPVWEIWTSYEYNYGDLSAADKLEKRMAEVYPDDNSMRRFAQRHMYSNHDAIAVRDLGWMPPGSGSSNGSVRNESSNNLLSTPTSAVAQSFPGSTQKRPASPERSRPLGRSDSQDMGPPPPKRAREMSPPPPRRDADRGDRGRGDRERREPPPSRRRYGSPPDRNRGSPPRRGADGGYGRSDWERETPAPAFEDRAAVPSLVGFFLSQLPTASSFDGPIFRVDDLMQVFRNATIPASGGQPPARARSPPPPARDFPYLNTINVLPVLNGTFTGRPPPDYGPYQGPSGGGGRGGGRRY</sequence>
<keyword evidence="7" id="KW-1185">Reference proteome</keyword>
<keyword evidence="2 3" id="KW-0539">Nucleus</keyword>
<evidence type="ECO:0000256" key="3">
    <source>
        <dbReference type="RuleBase" id="RU369035"/>
    </source>
</evidence>
<dbReference type="OrthoDB" id="26282at2759"/>
<evidence type="ECO:0000313" key="6">
    <source>
        <dbReference type="EMBL" id="KIJ33188.1"/>
    </source>
</evidence>
<dbReference type="SMART" id="SM00386">
    <property type="entry name" value="HAT"/>
    <property type="match status" value="7"/>
</dbReference>